<sequence length="70" mass="7555">MAIAHTHEALLGLGILPPYFGDPGRALVKIEVNDSVNTCVILLQARGQEKPEQETQAATLEPRVATDQMS</sequence>
<dbReference type="EMBL" id="JBEFKJ010000025">
    <property type="protein sequence ID" value="KAL2039464.1"/>
    <property type="molecule type" value="Genomic_DNA"/>
</dbReference>
<proteinExistence type="predicted"/>
<protein>
    <submittedName>
        <fullName evidence="2">Uncharacterized protein</fullName>
    </submittedName>
</protein>
<accession>A0ABR4A0J7</accession>
<evidence type="ECO:0000256" key="1">
    <source>
        <dbReference type="SAM" id="MobiDB-lite"/>
    </source>
</evidence>
<name>A0ABR4A0J7_9LECA</name>
<evidence type="ECO:0000313" key="3">
    <source>
        <dbReference type="Proteomes" id="UP001590950"/>
    </source>
</evidence>
<organism evidence="2 3">
    <name type="scientific">Stereocaulon virgatum</name>
    <dbReference type="NCBI Taxonomy" id="373712"/>
    <lineage>
        <taxon>Eukaryota</taxon>
        <taxon>Fungi</taxon>
        <taxon>Dikarya</taxon>
        <taxon>Ascomycota</taxon>
        <taxon>Pezizomycotina</taxon>
        <taxon>Lecanoromycetes</taxon>
        <taxon>OSLEUM clade</taxon>
        <taxon>Lecanoromycetidae</taxon>
        <taxon>Lecanorales</taxon>
        <taxon>Lecanorineae</taxon>
        <taxon>Stereocaulaceae</taxon>
        <taxon>Stereocaulon</taxon>
    </lineage>
</organism>
<gene>
    <name evidence="2" type="ORF">N7G274_007736</name>
</gene>
<comment type="caution">
    <text evidence="2">The sequence shown here is derived from an EMBL/GenBank/DDBJ whole genome shotgun (WGS) entry which is preliminary data.</text>
</comment>
<feature type="region of interest" description="Disordered" evidence="1">
    <location>
        <begin position="47"/>
        <end position="70"/>
    </location>
</feature>
<evidence type="ECO:0000313" key="2">
    <source>
        <dbReference type="EMBL" id="KAL2039464.1"/>
    </source>
</evidence>
<reference evidence="2 3" key="1">
    <citation type="submission" date="2024-09" db="EMBL/GenBank/DDBJ databases">
        <title>Rethinking Asexuality: The Enigmatic Case of Functional Sexual Genes in Lepraria (Stereocaulaceae).</title>
        <authorList>
            <person name="Doellman M."/>
            <person name="Sun Y."/>
            <person name="Barcenas-Pena A."/>
            <person name="Lumbsch H.T."/>
            <person name="Grewe F."/>
        </authorList>
    </citation>
    <scope>NUCLEOTIDE SEQUENCE [LARGE SCALE GENOMIC DNA]</scope>
    <source>
        <strain evidence="2 3">Mercado 3170</strain>
    </source>
</reference>
<dbReference type="Proteomes" id="UP001590950">
    <property type="component" value="Unassembled WGS sequence"/>
</dbReference>
<keyword evidence="3" id="KW-1185">Reference proteome</keyword>